<dbReference type="Gene3D" id="3.30.70.360">
    <property type="match status" value="1"/>
</dbReference>
<dbReference type="HAMAP" id="MF_00550">
    <property type="entry name" value="Aminopeptidase_M20"/>
    <property type="match status" value="1"/>
</dbReference>
<feature type="binding site" evidence="9 11">
    <location>
        <position position="141"/>
    </location>
    <ligand>
        <name>Zn(2+)</name>
        <dbReference type="ChEBI" id="CHEBI:29105"/>
        <label>2</label>
    </ligand>
</feature>
<feature type="active site" evidence="9 10">
    <location>
        <position position="80"/>
    </location>
</feature>
<organism evidence="13">
    <name type="scientific">uncultured Anaerotruncus sp</name>
    <dbReference type="NCBI Taxonomy" id="905011"/>
    <lineage>
        <taxon>Bacteria</taxon>
        <taxon>Bacillati</taxon>
        <taxon>Bacillota</taxon>
        <taxon>Clostridia</taxon>
        <taxon>Eubacteriales</taxon>
        <taxon>Oscillospiraceae</taxon>
        <taxon>Anaerotruncus</taxon>
        <taxon>environmental samples</taxon>
    </lineage>
</organism>
<keyword evidence="8 9" id="KW-0482">Metalloprotease</keyword>
<evidence type="ECO:0000256" key="8">
    <source>
        <dbReference type="ARBA" id="ARBA00023049"/>
    </source>
</evidence>
<evidence type="ECO:0000256" key="5">
    <source>
        <dbReference type="ARBA" id="ARBA00022723"/>
    </source>
</evidence>
<dbReference type="GO" id="GO:0043171">
    <property type="term" value="P:peptide catabolic process"/>
    <property type="evidence" value="ECO:0007669"/>
    <property type="project" value="UniProtKB-UniRule"/>
</dbReference>
<comment type="subcellular location">
    <subcellularLocation>
        <location evidence="9">Cytoplasm</location>
    </subcellularLocation>
</comment>
<comment type="catalytic activity">
    <reaction evidence="1 9">
        <text>Release of the N-terminal residue from a tripeptide.</text>
        <dbReference type="EC" id="3.4.11.4"/>
    </reaction>
</comment>
<dbReference type="PANTHER" id="PTHR42994">
    <property type="entry name" value="PEPTIDASE T"/>
    <property type="match status" value="1"/>
</dbReference>
<feature type="binding site" evidence="9 11">
    <location>
        <position position="141"/>
    </location>
    <ligand>
        <name>Zn(2+)</name>
        <dbReference type="ChEBI" id="CHEBI:29105"/>
        <label>1</label>
    </ligand>
</feature>
<comment type="cofactor">
    <cofactor evidence="9 11">
        <name>Zn(2+)</name>
        <dbReference type="ChEBI" id="CHEBI:29105"/>
    </cofactor>
    <text evidence="9 11">Binds 2 Zn(2+) ions per subunit.</text>
</comment>
<dbReference type="EMBL" id="CACRSL010000003">
    <property type="protein sequence ID" value="VYT08305.1"/>
    <property type="molecule type" value="Genomic_DNA"/>
</dbReference>
<evidence type="ECO:0000256" key="11">
    <source>
        <dbReference type="PIRSR" id="PIRSR037215-2"/>
    </source>
</evidence>
<dbReference type="NCBIfam" id="TIGR01882">
    <property type="entry name" value="peptidase-T"/>
    <property type="match status" value="1"/>
</dbReference>
<dbReference type="SUPFAM" id="SSF55031">
    <property type="entry name" value="Bacterial exopeptidase dimerisation domain"/>
    <property type="match status" value="1"/>
</dbReference>
<dbReference type="AlphaFoldDB" id="A0A6N2TRR9"/>
<feature type="domain" description="Peptidase M20 dimerisation" evidence="12">
    <location>
        <begin position="208"/>
        <end position="304"/>
    </location>
</feature>
<dbReference type="InterPro" id="IPR002933">
    <property type="entry name" value="Peptidase_M20"/>
</dbReference>
<keyword evidence="6 9" id="KW-0378">Hydrolase</keyword>
<dbReference type="CDD" id="cd03892">
    <property type="entry name" value="M20_peptT"/>
    <property type="match status" value="1"/>
</dbReference>
<dbReference type="PIRSF" id="PIRSF037215">
    <property type="entry name" value="Peptidase_M20B"/>
    <property type="match status" value="1"/>
</dbReference>
<evidence type="ECO:0000256" key="2">
    <source>
        <dbReference type="ARBA" id="ARBA00009692"/>
    </source>
</evidence>
<dbReference type="PROSITE" id="PS00759">
    <property type="entry name" value="ARGE_DAPE_CPG2_2"/>
    <property type="match status" value="1"/>
</dbReference>
<keyword evidence="5 9" id="KW-0479">Metal-binding</keyword>
<evidence type="ECO:0000256" key="4">
    <source>
        <dbReference type="ARBA" id="ARBA00022670"/>
    </source>
</evidence>
<evidence type="ECO:0000256" key="10">
    <source>
        <dbReference type="PIRSR" id="PIRSR037215-1"/>
    </source>
</evidence>
<dbReference type="NCBIfam" id="NF003976">
    <property type="entry name" value="PRK05469.1"/>
    <property type="match status" value="1"/>
</dbReference>
<feature type="binding site" evidence="9 11">
    <location>
        <position position="78"/>
    </location>
    <ligand>
        <name>Zn(2+)</name>
        <dbReference type="ChEBI" id="CHEBI:29105"/>
        <label>1</label>
    </ligand>
</feature>
<keyword evidence="3 9" id="KW-0031">Aminopeptidase</keyword>
<dbReference type="GO" id="GO:0005829">
    <property type="term" value="C:cytosol"/>
    <property type="evidence" value="ECO:0007669"/>
    <property type="project" value="TreeGrafter"/>
</dbReference>
<protein>
    <recommendedName>
        <fullName evidence="9">Peptidase T</fullName>
        <ecNumber evidence="9">3.4.11.4</ecNumber>
    </recommendedName>
    <alternativeName>
        <fullName evidence="9">Aminotripeptidase</fullName>
        <shortName evidence="9">Tripeptidase</shortName>
    </alternativeName>
    <alternativeName>
        <fullName evidence="9">Tripeptide aminopeptidase</fullName>
    </alternativeName>
</protein>
<dbReference type="Pfam" id="PF07687">
    <property type="entry name" value="M20_dimer"/>
    <property type="match status" value="1"/>
</dbReference>
<dbReference type="GO" id="GO:0008270">
    <property type="term" value="F:zinc ion binding"/>
    <property type="evidence" value="ECO:0007669"/>
    <property type="project" value="UniProtKB-UniRule"/>
</dbReference>
<gene>
    <name evidence="13" type="primary">pepT_2</name>
    <name evidence="9" type="synonym">pepT</name>
    <name evidence="13" type="ORF">AULFYP135_01570</name>
</gene>
<dbReference type="PANTHER" id="PTHR42994:SF1">
    <property type="entry name" value="PEPTIDASE T"/>
    <property type="match status" value="1"/>
</dbReference>
<evidence type="ECO:0000256" key="1">
    <source>
        <dbReference type="ARBA" id="ARBA00000870"/>
    </source>
</evidence>
<dbReference type="InterPro" id="IPR010161">
    <property type="entry name" value="Peptidase_M20B"/>
</dbReference>
<dbReference type="Gene3D" id="3.40.630.10">
    <property type="entry name" value="Zn peptidases"/>
    <property type="match status" value="1"/>
</dbReference>
<evidence type="ECO:0000256" key="3">
    <source>
        <dbReference type="ARBA" id="ARBA00022438"/>
    </source>
</evidence>
<dbReference type="GO" id="GO:0008237">
    <property type="term" value="F:metallopeptidase activity"/>
    <property type="evidence" value="ECO:0007669"/>
    <property type="project" value="UniProtKB-KW"/>
</dbReference>
<dbReference type="GO" id="GO:0045148">
    <property type="term" value="F:tripeptide aminopeptidase activity"/>
    <property type="evidence" value="ECO:0007669"/>
    <property type="project" value="UniProtKB-UniRule"/>
</dbReference>
<name>A0A6N2TRR9_9FIRM</name>
<dbReference type="PROSITE" id="PS00758">
    <property type="entry name" value="ARGE_DAPE_CPG2_1"/>
    <property type="match status" value="1"/>
</dbReference>
<dbReference type="InterPro" id="IPR036264">
    <property type="entry name" value="Bact_exopeptidase_dim_dom"/>
</dbReference>
<keyword evidence="9" id="KW-0963">Cytoplasm</keyword>
<evidence type="ECO:0000256" key="7">
    <source>
        <dbReference type="ARBA" id="ARBA00022833"/>
    </source>
</evidence>
<evidence type="ECO:0000259" key="12">
    <source>
        <dbReference type="Pfam" id="PF07687"/>
    </source>
</evidence>
<reference evidence="13" key="1">
    <citation type="submission" date="2019-11" db="EMBL/GenBank/DDBJ databases">
        <authorList>
            <person name="Feng L."/>
        </authorList>
    </citation>
    <scope>NUCLEOTIDE SEQUENCE</scope>
    <source>
        <strain evidence="13">AundefinedLFYP135</strain>
    </source>
</reference>
<evidence type="ECO:0000313" key="13">
    <source>
        <dbReference type="EMBL" id="VYT08305.1"/>
    </source>
</evidence>
<sequence length="408" mass="45444">MKDITERFLTYVAIDTQSKANQTQFPSTEKQKDLLRLLAEEMKAMGISDVSIDEYGYVYGSIPSNMDKKVPAIGFIAHADTVEDMPGNDIKYRIVKNYDGKDIVLNEEKGIVMHTAEFPHMLNYVGQDLIVTDGTTLLGADDKAGITEILYAAEYMLEHPEFKHGDIKIAFTPDEEVGRGVDFFDVKKFGADFGYTMDGGGLGELSFENFNACSGFVTIHGTNSHPGSAKNVMVNSILVAMEFSAMLPVHERPESTEVYEGFSHLNNLNGNVEETKMIYMIRDHDRQKLEEKKARFVKAAEYLNFKYGEGTVEVVLKDSYSNMREKIEPCMELIDNAKAAMESLGITPIVKPIRGGTDGARLSYMGLPCPNLFTGGHNSHGRYEYIPVQSMEKGAQVILKIVELYAGK</sequence>
<feature type="active site" description="Proton acceptor" evidence="9 10">
    <location>
        <position position="175"/>
    </location>
</feature>
<keyword evidence="4 9" id="KW-0645">Protease</keyword>
<feature type="binding site" evidence="9 11">
    <location>
        <position position="198"/>
    </location>
    <ligand>
        <name>Zn(2+)</name>
        <dbReference type="ChEBI" id="CHEBI:29105"/>
        <label>1</label>
    </ligand>
</feature>
<proteinExistence type="inferred from homology"/>
<dbReference type="InterPro" id="IPR011650">
    <property type="entry name" value="Peptidase_M20_dimer"/>
</dbReference>
<dbReference type="Pfam" id="PF01546">
    <property type="entry name" value="Peptidase_M20"/>
    <property type="match status" value="1"/>
</dbReference>
<dbReference type="SUPFAM" id="SSF53187">
    <property type="entry name" value="Zn-dependent exopeptidases"/>
    <property type="match status" value="1"/>
</dbReference>
<comment type="function">
    <text evidence="9">Cleaves the N-terminal amino acid of tripeptides.</text>
</comment>
<accession>A0A6N2TRR9</accession>
<dbReference type="GO" id="GO:0006508">
    <property type="term" value="P:proteolysis"/>
    <property type="evidence" value="ECO:0007669"/>
    <property type="project" value="UniProtKB-UniRule"/>
</dbReference>
<dbReference type="NCBIfam" id="NF009920">
    <property type="entry name" value="PRK13381.1"/>
    <property type="match status" value="1"/>
</dbReference>
<evidence type="ECO:0000256" key="9">
    <source>
        <dbReference type="HAMAP-Rule" id="MF_00550"/>
    </source>
</evidence>
<feature type="binding site" evidence="9 11">
    <location>
        <position position="176"/>
    </location>
    <ligand>
        <name>Zn(2+)</name>
        <dbReference type="ChEBI" id="CHEBI:29105"/>
        <label>2</label>
    </ligand>
</feature>
<comment type="similarity">
    <text evidence="2 9">Belongs to the peptidase M20B family.</text>
</comment>
<evidence type="ECO:0000256" key="6">
    <source>
        <dbReference type="ARBA" id="ARBA00022801"/>
    </source>
</evidence>
<dbReference type="EC" id="3.4.11.4" evidence="9"/>
<feature type="binding site" evidence="9 11">
    <location>
        <position position="380"/>
    </location>
    <ligand>
        <name>Zn(2+)</name>
        <dbReference type="ChEBI" id="CHEBI:29105"/>
        <label>2</label>
    </ligand>
</feature>
<dbReference type="InterPro" id="IPR001261">
    <property type="entry name" value="ArgE/DapE_CS"/>
</dbReference>
<keyword evidence="7 9" id="KW-0862">Zinc</keyword>